<dbReference type="AlphaFoldDB" id="A0A1Y1S5D4"/>
<evidence type="ECO:0000313" key="1">
    <source>
        <dbReference type="EMBL" id="ORD93374.1"/>
    </source>
</evidence>
<comment type="caution">
    <text evidence="1">The sequence shown here is derived from an EMBL/GenBank/DDBJ whole genome shotgun (WGS) entry which is preliminary data.</text>
</comment>
<name>A0A1Y1S5D4_9MICR</name>
<dbReference type="VEuPathDB" id="MicrosporidiaDB:ECANGB1_2729"/>
<organism evidence="1 2">
    <name type="scientific">Enterospora canceri</name>
    <dbReference type="NCBI Taxonomy" id="1081671"/>
    <lineage>
        <taxon>Eukaryota</taxon>
        <taxon>Fungi</taxon>
        <taxon>Fungi incertae sedis</taxon>
        <taxon>Microsporidia</taxon>
        <taxon>Enterocytozoonidae</taxon>
        <taxon>Enterospora</taxon>
    </lineage>
</organism>
<keyword evidence="2" id="KW-1185">Reference proteome</keyword>
<gene>
    <name evidence="1" type="ORF">ECANGB1_2729</name>
</gene>
<protein>
    <submittedName>
        <fullName evidence="1">Uncharacterized protein</fullName>
    </submittedName>
</protein>
<proteinExistence type="predicted"/>
<sequence length="34" mass="3820">MQHFLSSIIALIKLGTFFLAESTRNSKFFSSIAL</sequence>
<reference evidence="1 2" key="1">
    <citation type="journal article" date="2017" name="Environ. Microbiol.">
        <title>Decay of the glycolytic pathway and adaptation to intranuclear parasitism within Enterocytozoonidae microsporidia.</title>
        <authorList>
            <person name="Wiredu Boakye D."/>
            <person name="Jaroenlak P."/>
            <person name="Prachumwat A."/>
            <person name="Williams T.A."/>
            <person name="Bateman K.S."/>
            <person name="Itsathitphaisarn O."/>
            <person name="Sritunyalucksana K."/>
            <person name="Paszkiewicz K.H."/>
            <person name="Moore K.A."/>
            <person name="Stentiford G.D."/>
            <person name="Williams B.A."/>
        </authorList>
    </citation>
    <scope>NUCLEOTIDE SEQUENCE [LARGE SCALE GENOMIC DNA]</scope>
    <source>
        <strain evidence="1 2">GB1</strain>
    </source>
</reference>
<evidence type="ECO:0000313" key="2">
    <source>
        <dbReference type="Proteomes" id="UP000192639"/>
    </source>
</evidence>
<dbReference type="Proteomes" id="UP000192639">
    <property type="component" value="Unassembled WGS sequence"/>
</dbReference>
<dbReference type="EMBL" id="LWDP01000097">
    <property type="protein sequence ID" value="ORD93374.1"/>
    <property type="molecule type" value="Genomic_DNA"/>
</dbReference>
<accession>A0A1Y1S5D4</accession>